<feature type="domain" description="FAD dependent oxidoreductase" evidence="2">
    <location>
        <begin position="101"/>
        <end position="336"/>
    </location>
</feature>
<dbReference type="InterPro" id="IPR008927">
    <property type="entry name" value="6-PGluconate_DH-like_C_sf"/>
</dbReference>
<dbReference type="GO" id="GO:0050661">
    <property type="term" value="F:NADP binding"/>
    <property type="evidence" value="ECO:0007669"/>
    <property type="project" value="InterPro"/>
</dbReference>
<evidence type="ECO:0000259" key="3">
    <source>
        <dbReference type="Pfam" id="PF03446"/>
    </source>
</evidence>
<dbReference type="AlphaFoldDB" id="A0A4E9EPV6"/>
<dbReference type="Pfam" id="PF01266">
    <property type="entry name" value="DAO"/>
    <property type="match status" value="1"/>
</dbReference>
<dbReference type="Gene3D" id="3.50.50.60">
    <property type="entry name" value="FAD/NAD(P)-binding domain"/>
    <property type="match status" value="2"/>
</dbReference>
<evidence type="ECO:0000313" key="4">
    <source>
        <dbReference type="EMBL" id="VIO64416.1"/>
    </source>
</evidence>
<dbReference type="SUPFAM" id="SSF48179">
    <property type="entry name" value="6-phosphogluconate dehydrogenase C-terminal domain-like"/>
    <property type="match status" value="1"/>
</dbReference>
<dbReference type="Gene3D" id="3.40.50.720">
    <property type="entry name" value="NAD(P)-binding Rossmann-like Domain"/>
    <property type="match status" value="1"/>
</dbReference>
<reference evidence="4" key="1">
    <citation type="submission" date="2019-04" db="EMBL/GenBank/DDBJ databases">
        <authorList>
            <person name="Melise S."/>
            <person name="Noan J."/>
            <person name="Okalmin O."/>
        </authorList>
    </citation>
    <scope>NUCLEOTIDE SEQUENCE</scope>
    <source>
        <strain evidence="4">FN9</strain>
    </source>
</reference>
<dbReference type="PANTHER" id="PTHR43580:SF8">
    <property type="entry name" value="6-PHOSPHOGLUCONATE DEHYDROGENASE NADP-BINDING DOMAIN-CONTAINING PROTEIN-RELATED"/>
    <property type="match status" value="1"/>
</dbReference>
<name>A0A4E9EPV6_GIBZA</name>
<sequence>MVLASSLTKQSQILIVGGGTWGCSTALHVTRRGYTNMSLITKETMKKQSGNLSRYVISASTRNAIRKIIVGIGHKIGDFVPLITAKDFRNTMPKGVLTGDFPGWKGFYKSKGSGWVHARKAMTAAFEESKRLGVKFITGSPKGEVQSLIFEGGDVKGVKTADGKEHRADRTILAVGASAERFLDFENQIRPTAWTIGHIQMTPEETQLYKNLPVLFNIEKGFFMEPDEDLHQLKICDEHPGYVNWMQKPGAKFPQSIPFAKHQIPLESEHRMRDFLRDIMPQLADRPLVHARLCWCADTYDRHFLITYHPRHPSLVVASGDRGIGYKHITSIGNFISDCMEGTLEERFAKVWRWRPEKFIEFWGKDPLERLGADHNIMDLPRSEDEGWTDISESLGSMGLPMATNLQKHLSSTAAPNLIYFNRTICRGDSLKDIGAQPASSATDLVDNSDIIFMSLSDDSALDSTLNAILDSEDSGKLAGKLIVDTSTVHPDSSAKAETRIQEKGGQFIASPVFGASPVAAQGKLLWIIAGPNAAVDKVTPYVEGVMGRAVIRVGEDIRASGKMKTAGNFITAGFMEIIAEAHVLAEKSGLGSGNLEALIEQQYGPLPFSMSQRLTTGAYMPARGDRPWSDLNLAIKDVGHGIALAEQSGTKLEVAEVAIKHLKDAKKFSDSEQRPLDSSSMYGILRKEAGLSFETALIKDRDGKDDK</sequence>
<comment type="similarity">
    <text evidence="1">Belongs to the HIBADH-related family. NP60 subfamily.</text>
</comment>
<dbReference type="EMBL" id="CAAKMV010000196">
    <property type="protein sequence ID" value="VIO64416.1"/>
    <property type="molecule type" value="Genomic_DNA"/>
</dbReference>
<dbReference type="InterPro" id="IPR036291">
    <property type="entry name" value="NAD(P)-bd_dom_sf"/>
</dbReference>
<dbReference type="Pfam" id="PF03446">
    <property type="entry name" value="NAD_binding_2"/>
    <property type="match status" value="1"/>
</dbReference>
<dbReference type="InterPro" id="IPR013328">
    <property type="entry name" value="6PGD_dom2"/>
</dbReference>
<dbReference type="InterPro" id="IPR036188">
    <property type="entry name" value="FAD/NAD-bd_sf"/>
</dbReference>
<accession>A0A4E9EPV6</accession>
<dbReference type="SUPFAM" id="SSF51905">
    <property type="entry name" value="FAD/NAD(P)-binding domain"/>
    <property type="match status" value="1"/>
</dbReference>
<dbReference type="InterPro" id="IPR006115">
    <property type="entry name" value="6PGDH_NADP-bd"/>
</dbReference>
<dbReference type="PANTHER" id="PTHR43580">
    <property type="entry name" value="OXIDOREDUCTASE GLYR1-RELATED"/>
    <property type="match status" value="1"/>
</dbReference>
<feature type="domain" description="6-phosphogluconate dehydrogenase NADP-binding" evidence="3">
    <location>
        <begin position="395"/>
        <end position="552"/>
    </location>
</feature>
<evidence type="ECO:0008006" key="5">
    <source>
        <dbReference type="Google" id="ProtNLM"/>
    </source>
</evidence>
<proteinExistence type="inferred from homology"/>
<protein>
    <recommendedName>
        <fullName evidence="5">6-phosphogluconate dehydrogenase NADP-binding domain-containing protein</fullName>
    </recommendedName>
</protein>
<dbReference type="InterPro" id="IPR006076">
    <property type="entry name" value="FAD-dep_OxRdtase"/>
</dbReference>
<dbReference type="SUPFAM" id="SSF51735">
    <property type="entry name" value="NAD(P)-binding Rossmann-fold domains"/>
    <property type="match status" value="1"/>
</dbReference>
<evidence type="ECO:0000259" key="2">
    <source>
        <dbReference type="Pfam" id="PF01266"/>
    </source>
</evidence>
<organism evidence="4">
    <name type="scientific">Gibberella zeae</name>
    <name type="common">Wheat head blight fungus</name>
    <name type="synonym">Fusarium graminearum</name>
    <dbReference type="NCBI Taxonomy" id="5518"/>
    <lineage>
        <taxon>Eukaryota</taxon>
        <taxon>Fungi</taxon>
        <taxon>Dikarya</taxon>
        <taxon>Ascomycota</taxon>
        <taxon>Pezizomycotina</taxon>
        <taxon>Sordariomycetes</taxon>
        <taxon>Hypocreomycetidae</taxon>
        <taxon>Hypocreales</taxon>
        <taxon>Nectriaceae</taxon>
        <taxon>Fusarium</taxon>
    </lineage>
</organism>
<evidence type="ECO:0000256" key="1">
    <source>
        <dbReference type="ARBA" id="ARBA00007598"/>
    </source>
</evidence>
<dbReference type="Gene3D" id="1.10.1040.10">
    <property type="entry name" value="N-(1-d-carboxylethyl)-l-norvaline Dehydrogenase, domain 2"/>
    <property type="match status" value="1"/>
</dbReference>
<dbReference type="InterPro" id="IPR051265">
    <property type="entry name" value="HIBADH-related_NP60_sf"/>
</dbReference>
<gene>
    <name evidence="4" type="ORF">FUG_LOCUS562561</name>
</gene>